<feature type="compositionally biased region" description="Low complexity" evidence="1">
    <location>
        <begin position="63"/>
        <end position="101"/>
    </location>
</feature>
<dbReference type="Proteomes" id="UP001530377">
    <property type="component" value="Unassembled WGS sequence"/>
</dbReference>
<organism evidence="3 4">
    <name type="scientific">Cyclostephanos tholiformis</name>
    <dbReference type="NCBI Taxonomy" id="382380"/>
    <lineage>
        <taxon>Eukaryota</taxon>
        <taxon>Sar</taxon>
        <taxon>Stramenopiles</taxon>
        <taxon>Ochrophyta</taxon>
        <taxon>Bacillariophyta</taxon>
        <taxon>Coscinodiscophyceae</taxon>
        <taxon>Thalassiosirophycidae</taxon>
        <taxon>Stephanodiscales</taxon>
        <taxon>Stephanodiscaceae</taxon>
        <taxon>Cyclostephanos</taxon>
    </lineage>
</organism>
<dbReference type="Gene3D" id="3.40.630.40">
    <property type="entry name" value="Zn-dependent exopeptidases"/>
    <property type="match status" value="1"/>
</dbReference>
<protein>
    <submittedName>
        <fullName evidence="3">Uncharacterized protein</fullName>
    </submittedName>
</protein>
<proteinExistence type="predicted"/>
<feature type="compositionally biased region" description="Low complexity" evidence="1">
    <location>
        <begin position="112"/>
        <end position="139"/>
    </location>
</feature>
<dbReference type="AlphaFoldDB" id="A0ABD3R803"/>
<comment type="caution">
    <text evidence="3">The sequence shown here is derived from an EMBL/GenBank/DDBJ whole genome shotgun (WGS) entry which is preliminary data.</text>
</comment>
<keyword evidence="4" id="KW-1185">Reference proteome</keyword>
<reference evidence="3 4" key="1">
    <citation type="submission" date="2024-10" db="EMBL/GenBank/DDBJ databases">
        <title>Updated reference genomes for cyclostephanoid diatoms.</title>
        <authorList>
            <person name="Roberts W.R."/>
            <person name="Alverson A.J."/>
        </authorList>
    </citation>
    <scope>NUCLEOTIDE SEQUENCE [LARGE SCALE GENOMIC DNA]</scope>
    <source>
        <strain evidence="3 4">AJA228-03</strain>
    </source>
</reference>
<gene>
    <name evidence="3" type="ORF">ACHAXA_011343</name>
</gene>
<sequence>MTMLSPLRRWWFVVAFQLLLACTWHPRYGRASTTATAQTTSRDSIEADAGVMTNGSKRILQKTTPRPSTRRPTSPTRNPTNKPTTRNPTSTPTRMPTSFPTVKPSPVPSSMPTSQPTTAKPTTTPTFTPSSSSPTTNPTAAGPLSCPRLHCANDVVTTTVPIPGGSCPGLVATTLATFVYQGDVLVELTGPSDPAHAADLVITAPHGGSKTPTYMPNRQTSGPFCPADGCAIDKDTNSLEIAVSLQGKFISNYCRVPYLVINHLHRIKLDANREVLEAAQNDTIAVDAWFNFHNFTNVAQLAVRSKFGTMTNSAGITGARALLFDVHGYAGLDWVPVDGSPLVQWGYRLSAAETLNPDLYCPIDLRTGTIGSLTHARDLPGSTYECLVRGPGSLASRVSNMIDAMGGLTNDEHCGHGTPSYENESPWALAHDPGHCNQVVGNPANECHYYSGGYDIEVHERMNWQDLSGEHFNAVQAELPRCIRFGGADVRDKFADILSTAVMSFMRDLYD</sequence>
<dbReference type="EMBL" id="JALLPB020000455">
    <property type="protein sequence ID" value="KAL3808948.1"/>
    <property type="molecule type" value="Genomic_DNA"/>
</dbReference>
<name>A0ABD3R803_9STRA</name>
<evidence type="ECO:0000313" key="3">
    <source>
        <dbReference type="EMBL" id="KAL3808948.1"/>
    </source>
</evidence>
<accession>A0ABD3R803</accession>
<evidence type="ECO:0000256" key="2">
    <source>
        <dbReference type="SAM" id="SignalP"/>
    </source>
</evidence>
<feature type="compositionally biased region" description="Low complexity" evidence="1">
    <location>
        <begin position="31"/>
        <end position="41"/>
    </location>
</feature>
<feature type="signal peptide" evidence="2">
    <location>
        <begin position="1"/>
        <end position="31"/>
    </location>
</feature>
<feature type="region of interest" description="Disordered" evidence="1">
    <location>
        <begin position="31"/>
        <end position="141"/>
    </location>
</feature>
<keyword evidence="2" id="KW-0732">Signal</keyword>
<evidence type="ECO:0000313" key="4">
    <source>
        <dbReference type="Proteomes" id="UP001530377"/>
    </source>
</evidence>
<evidence type="ECO:0000256" key="1">
    <source>
        <dbReference type="SAM" id="MobiDB-lite"/>
    </source>
</evidence>
<feature type="chain" id="PRO_5044747632" evidence="2">
    <location>
        <begin position="32"/>
        <end position="511"/>
    </location>
</feature>